<comment type="caution">
    <text evidence="2">The sequence shown here is derived from an EMBL/GenBank/DDBJ whole genome shotgun (WGS) entry which is preliminary data.</text>
</comment>
<proteinExistence type="predicted"/>
<dbReference type="InterPro" id="IPR058370">
    <property type="entry name" value="DUF8057"/>
</dbReference>
<accession>A0ABD5W712</accession>
<sequence>MSKYERAYGTDWESLDEDEGMERAYALGVATSLGEPLPDELAAIREEMDTAYQRSVVDLAFEEERPKRSKSTQRRPTSRRKCGTNLSTTSPSRSTPTTCRRAVDRDCPRPSTSSVRSTGPTSIRPTSLTYPNFSRKTTSNAHKSQHPNP</sequence>
<keyword evidence="3" id="KW-1185">Reference proteome</keyword>
<dbReference type="Proteomes" id="UP001596445">
    <property type="component" value="Unassembled WGS sequence"/>
</dbReference>
<protein>
    <submittedName>
        <fullName evidence="2">Uncharacterized protein</fullName>
    </submittedName>
</protein>
<evidence type="ECO:0000256" key="1">
    <source>
        <dbReference type="SAM" id="MobiDB-lite"/>
    </source>
</evidence>
<organism evidence="2 3">
    <name type="scientific">Halovenus salina</name>
    <dbReference type="NCBI Taxonomy" id="1510225"/>
    <lineage>
        <taxon>Archaea</taxon>
        <taxon>Methanobacteriati</taxon>
        <taxon>Methanobacteriota</taxon>
        <taxon>Stenosarchaea group</taxon>
        <taxon>Halobacteria</taxon>
        <taxon>Halobacteriales</taxon>
        <taxon>Haloarculaceae</taxon>
        <taxon>Halovenus</taxon>
    </lineage>
</organism>
<feature type="compositionally biased region" description="Low complexity" evidence="1">
    <location>
        <begin position="87"/>
        <end position="100"/>
    </location>
</feature>
<dbReference type="RefSeq" id="WP_382185987.1">
    <property type="nucleotide sequence ID" value="NZ_JBHSZI010000001.1"/>
</dbReference>
<gene>
    <name evidence="2" type="ORF">ACFQQG_13565</name>
</gene>
<reference evidence="2 3" key="1">
    <citation type="journal article" date="2019" name="Int. J. Syst. Evol. Microbiol.">
        <title>The Global Catalogue of Microorganisms (GCM) 10K type strain sequencing project: providing services to taxonomists for standard genome sequencing and annotation.</title>
        <authorList>
            <consortium name="The Broad Institute Genomics Platform"/>
            <consortium name="The Broad Institute Genome Sequencing Center for Infectious Disease"/>
            <person name="Wu L."/>
            <person name="Ma J."/>
        </authorList>
    </citation>
    <scope>NUCLEOTIDE SEQUENCE [LARGE SCALE GENOMIC DNA]</scope>
    <source>
        <strain evidence="2 3">JCM 30072</strain>
    </source>
</reference>
<feature type="compositionally biased region" description="Basic residues" evidence="1">
    <location>
        <begin position="67"/>
        <end position="82"/>
    </location>
</feature>
<name>A0ABD5W712_9EURY</name>
<dbReference type="Pfam" id="PF26244">
    <property type="entry name" value="DUF8057"/>
    <property type="match status" value="1"/>
</dbReference>
<evidence type="ECO:0000313" key="3">
    <source>
        <dbReference type="Proteomes" id="UP001596445"/>
    </source>
</evidence>
<feature type="region of interest" description="Disordered" evidence="1">
    <location>
        <begin position="58"/>
        <end position="149"/>
    </location>
</feature>
<dbReference type="AlphaFoldDB" id="A0ABD5W712"/>
<dbReference type="EMBL" id="JBHSZI010000001">
    <property type="protein sequence ID" value="MFC7059018.1"/>
    <property type="molecule type" value="Genomic_DNA"/>
</dbReference>
<evidence type="ECO:0000313" key="2">
    <source>
        <dbReference type="EMBL" id="MFC7059018.1"/>
    </source>
</evidence>
<feature type="compositionally biased region" description="Polar residues" evidence="1">
    <location>
        <begin position="110"/>
        <end position="149"/>
    </location>
</feature>